<organism evidence="1 2">
    <name type="scientific">Leptospira jelokensis</name>
    <dbReference type="NCBI Taxonomy" id="2484931"/>
    <lineage>
        <taxon>Bacteria</taxon>
        <taxon>Pseudomonadati</taxon>
        <taxon>Spirochaetota</taxon>
        <taxon>Spirochaetia</taxon>
        <taxon>Leptospirales</taxon>
        <taxon>Leptospiraceae</taxon>
        <taxon>Leptospira</taxon>
    </lineage>
</organism>
<dbReference type="SUPFAM" id="SSF51658">
    <property type="entry name" value="Xylose isomerase-like"/>
    <property type="match status" value="1"/>
</dbReference>
<dbReference type="AlphaFoldDB" id="A0A4Z1A3Y1"/>
<evidence type="ECO:0000313" key="1">
    <source>
        <dbReference type="EMBL" id="TGL75642.1"/>
    </source>
</evidence>
<keyword evidence="2" id="KW-1185">Reference proteome</keyword>
<dbReference type="GO" id="GO:0016853">
    <property type="term" value="F:isomerase activity"/>
    <property type="evidence" value="ECO:0007669"/>
    <property type="project" value="UniProtKB-KW"/>
</dbReference>
<dbReference type="EMBL" id="RQGH01000007">
    <property type="protein sequence ID" value="TGL75642.1"/>
    <property type="molecule type" value="Genomic_DNA"/>
</dbReference>
<keyword evidence="1" id="KW-0413">Isomerase</keyword>
<reference evidence="1" key="1">
    <citation type="journal article" date="2019" name="PLoS Negl. Trop. Dis.">
        <title>Revisiting the worldwide diversity of Leptospira species in the environment.</title>
        <authorList>
            <person name="Vincent A.T."/>
            <person name="Schiettekatte O."/>
            <person name="Bourhy P."/>
            <person name="Veyrier F.J."/>
            <person name="Picardeau M."/>
        </authorList>
    </citation>
    <scope>NUCLEOTIDE SEQUENCE [LARGE SCALE GENOMIC DNA]</scope>
    <source>
        <strain evidence="1">201702451</strain>
    </source>
</reference>
<name>A0A4Z1A3Y1_9LEPT</name>
<accession>A0A4Z1A3Y1</accession>
<sequence>MKTEFGHLTYCTNIHPGESWVDHFQELRIHLPLIKKEISPNQPMGIGLRLSNEASLSLIEENQLLEFQNWLEQESFYVIGINGFPYGGFHTDVVKEAVYQPDWSDQNRIEYTQRLFTILMELLPANEEGGVSTVPLSYLYFDTNVNDRNVRKSKSTEQIIQTLLTLIRIQKATGKTLHLDIEPEPDGMLGCFLDWVIWYTSDLLPAAFPVLMDEFGFDSQSAEEQTKNHIRLCLDVCHLAVTYEVNPFLFSELKRLGIKVGRIQVSSALKVKFQENVGELLHSLKPFDEKKYLHQVVAITKDGEKRSYRDLNLALDAGANRLDEWRIHFHVPIFLETYGTFLSTQEELKLVLTEHKKDHLSHILEVETYTWNVLPKNSQLPIDKSIIRELKWLRSFLESNSQI</sequence>
<protein>
    <submittedName>
        <fullName evidence="1">Xylose isomerase</fullName>
    </submittedName>
</protein>
<evidence type="ECO:0000313" key="2">
    <source>
        <dbReference type="Proteomes" id="UP000297567"/>
    </source>
</evidence>
<comment type="caution">
    <text evidence="1">The sequence shown here is derived from an EMBL/GenBank/DDBJ whole genome shotgun (WGS) entry which is preliminary data.</text>
</comment>
<dbReference type="RefSeq" id="WP_135640590.1">
    <property type="nucleotide sequence ID" value="NZ_RQGH01000007.1"/>
</dbReference>
<dbReference type="NCBIfam" id="NF035939">
    <property type="entry name" value="TIM_EboE"/>
    <property type="match status" value="1"/>
</dbReference>
<dbReference type="Proteomes" id="UP000297567">
    <property type="component" value="Unassembled WGS sequence"/>
</dbReference>
<dbReference type="InterPro" id="IPR036237">
    <property type="entry name" value="Xyl_isomerase-like_sf"/>
</dbReference>
<gene>
    <name evidence="1" type="ORF">EHQ62_02095</name>
</gene>
<proteinExistence type="predicted"/>